<evidence type="ECO:0000313" key="2">
    <source>
        <dbReference type="Proteomes" id="UP001055879"/>
    </source>
</evidence>
<organism evidence="1 2">
    <name type="scientific">Arctium lappa</name>
    <name type="common">Greater burdock</name>
    <name type="synonym">Lappa major</name>
    <dbReference type="NCBI Taxonomy" id="4217"/>
    <lineage>
        <taxon>Eukaryota</taxon>
        <taxon>Viridiplantae</taxon>
        <taxon>Streptophyta</taxon>
        <taxon>Embryophyta</taxon>
        <taxon>Tracheophyta</taxon>
        <taxon>Spermatophyta</taxon>
        <taxon>Magnoliopsida</taxon>
        <taxon>eudicotyledons</taxon>
        <taxon>Gunneridae</taxon>
        <taxon>Pentapetalae</taxon>
        <taxon>asterids</taxon>
        <taxon>campanulids</taxon>
        <taxon>Asterales</taxon>
        <taxon>Asteraceae</taxon>
        <taxon>Carduoideae</taxon>
        <taxon>Cardueae</taxon>
        <taxon>Arctiinae</taxon>
        <taxon>Arctium</taxon>
    </lineage>
</organism>
<accession>A0ACB9AZ82</accession>
<reference evidence="1 2" key="2">
    <citation type="journal article" date="2022" name="Mol. Ecol. Resour.">
        <title>The genomes of chicory, endive, great burdock and yacon provide insights into Asteraceae paleo-polyploidization history and plant inulin production.</title>
        <authorList>
            <person name="Fan W."/>
            <person name="Wang S."/>
            <person name="Wang H."/>
            <person name="Wang A."/>
            <person name="Jiang F."/>
            <person name="Liu H."/>
            <person name="Zhao H."/>
            <person name="Xu D."/>
            <person name="Zhang Y."/>
        </authorList>
    </citation>
    <scope>NUCLEOTIDE SEQUENCE [LARGE SCALE GENOMIC DNA]</scope>
    <source>
        <strain evidence="2">cv. Niubang</strain>
    </source>
</reference>
<comment type="caution">
    <text evidence="1">The sequence shown here is derived from an EMBL/GenBank/DDBJ whole genome shotgun (WGS) entry which is preliminary data.</text>
</comment>
<gene>
    <name evidence="1" type="ORF">L6452_21961</name>
</gene>
<keyword evidence="2" id="KW-1185">Reference proteome</keyword>
<dbReference type="Proteomes" id="UP001055879">
    <property type="component" value="Linkage Group LG07"/>
</dbReference>
<proteinExistence type="predicted"/>
<reference evidence="2" key="1">
    <citation type="journal article" date="2022" name="Mol. Ecol. Resour.">
        <title>The genomes of chicory, endive, great burdock and yacon provide insights into Asteraceae palaeo-polyploidization history and plant inulin production.</title>
        <authorList>
            <person name="Fan W."/>
            <person name="Wang S."/>
            <person name="Wang H."/>
            <person name="Wang A."/>
            <person name="Jiang F."/>
            <person name="Liu H."/>
            <person name="Zhao H."/>
            <person name="Xu D."/>
            <person name="Zhang Y."/>
        </authorList>
    </citation>
    <scope>NUCLEOTIDE SEQUENCE [LARGE SCALE GENOMIC DNA]</scope>
    <source>
        <strain evidence="2">cv. Niubang</strain>
    </source>
</reference>
<dbReference type="EMBL" id="CM042053">
    <property type="protein sequence ID" value="KAI3714998.1"/>
    <property type="molecule type" value="Genomic_DNA"/>
</dbReference>
<sequence length="165" mass="18141">MLPSDTKATLSHDPLTDSHFPTSLHNSLPRPYYFPQAPLKISIVRVTQMGNGCENEDAPSRVQSPSSPPYSSFHQVWSLGIPQSCLMVIVSSLLMFVDCTRRIVLSWYGATAFIYLLTGFYEAITIPQTECFLGGRGHTICSVRRTIPAPELTHAIAAAIHGALH</sequence>
<protein>
    <submittedName>
        <fullName evidence="1">Uncharacterized protein</fullName>
    </submittedName>
</protein>
<name>A0ACB9AZ82_ARCLA</name>
<evidence type="ECO:0000313" key="1">
    <source>
        <dbReference type="EMBL" id="KAI3714998.1"/>
    </source>
</evidence>